<keyword evidence="15" id="KW-0137">Centromere</keyword>
<keyword evidence="7" id="KW-0963">Cytoplasm</keyword>
<evidence type="ECO:0000313" key="19">
    <source>
        <dbReference type="Proteomes" id="UP001412239"/>
    </source>
</evidence>
<dbReference type="GO" id="GO:0044732">
    <property type="term" value="C:mitotic spindle pole body"/>
    <property type="evidence" value="ECO:0007669"/>
    <property type="project" value="TreeGrafter"/>
</dbReference>
<accession>A0A292Q5L0</accession>
<dbReference type="PANTHER" id="PTHR28025:SF1">
    <property type="entry name" value="DASH COMPLEX SUBUNIT DAD1"/>
    <property type="match status" value="1"/>
</dbReference>
<dbReference type="Proteomes" id="UP001412239">
    <property type="component" value="Unassembled WGS sequence"/>
</dbReference>
<evidence type="ECO:0000256" key="6">
    <source>
        <dbReference type="ARBA" id="ARBA00022454"/>
    </source>
</evidence>
<evidence type="ECO:0000256" key="8">
    <source>
        <dbReference type="ARBA" id="ARBA00022618"/>
    </source>
</evidence>
<feature type="compositionally biased region" description="Acidic residues" evidence="17">
    <location>
        <begin position="73"/>
        <end position="83"/>
    </location>
</feature>
<evidence type="ECO:0000256" key="5">
    <source>
        <dbReference type="ARBA" id="ARBA00020261"/>
    </source>
</evidence>
<keyword evidence="19" id="KW-1185">Reference proteome</keyword>
<dbReference type="GO" id="GO:0051301">
    <property type="term" value="P:cell division"/>
    <property type="evidence" value="ECO:0007669"/>
    <property type="project" value="UniProtKB-KW"/>
</dbReference>
<keyword evidence="11" id="KW-0995">Kinetochore</keyword>
<evidence type="ECO:0000256" key="10">
    <source>
        <dbReference type="ARBA" id="ARBA00022776"/>
    </source>
</evidence>
<evidence type="ECO:0000256" key="7">
    <source>
        <dbReference type="ARBA" id="ARBA00022490"/>
    </source>
</evidence>
<keyword evidence="6" id="KW-0158">Chromosome</keyword>
<organism evidence="18 19">
    <name type="scientific">Tuber aestivum</name>
    <name type="common">summer truffle</name>
    <dbReference type="NCBI Taxonomy" id="59557"/>
    <lineage>
        <taxon>Eukaryota</taxon>
        <taxon>Fungi</taxon>
        <taxon>Dikarya</taxon>
        <taxon>Ascomycota</taxon>
        <taxon>Pezizomycotina</taxon>
        <taxon>Pezizomycetes</taxon>
        <taxon>Pezizales</taxon>
        <taxon>Tuberaceae</taxon>
        <taxon>Tuber</taxon>
    </lineage>
</organism>
<feature type="region of interest" description="Disordered" evidence="17">
    <location>
        <begin position="64"/>
        <end position="83"/>
    </location>
</feature>
<dbReference type="GO" id="GO:0005876">
    <property type="term" value="C:spindle microtubule"/>
    <property type="evidence" value="ECO:0007669"/>
    <property type="project" value="TreeGrafter"/>
</dbReference>
<keyword evidence="13" id="KW-0539">Nucleus</keyword>
<dbReference type="AlphaFoldDB" id="A0A292Q5L0"/>
<keyword evidence="12" id="KW-0206">Cytoskeleton</keyword>
<evidence type="ECO:0000256" key="14">
    <source>
        <dbReference type="ARBA" id="ARBA00023306"/>
    </source>
</evidence>
<dbReference type="InterPro" id="IPR013958">
    <property type="entry name" value="DASH_Dad1"/>
</dbReference>
<protein>
    <recommendedName>
        <fullName evidence="5">DASH complex subunit DAD1</fullName>
    </recommendedName>
    <alternativeName>
        <fullName evidence="16">Outer kinetochore protein DAD1</fullName>
    </alternativeName>
</protein>
<dbReference type="EMBL" id="LN890960">
    <property type="protein sequence ID" value="CUS14371.1"/>
    <property type="molecule type" value="Genomic_DNA"/>
</dbReference>
<evidence type="ECO:0000256" key="4">
    <source>
        <dbReference type="ARBA" id="ARBA00010146"/>
    </source>
</evidence>
<evidence type="ECO:0000256" key="3">
    <source>
        <dbReference type="ARBA" id="ARBA00004629"/>
    </source>
</evidence>
<gene>
    <name evidence="18" type="ORF">GSTUAT00001661001</name>
</gene>
<keyword evidence="10" id="KW-0498">Mitosis</keyword>
<comment type="similarity">
    <text evidence="4">Belongs to the DASH complex DAD1 family.</text>
</comment>
<keyword evidence="14" id="KW-0131">Cell cycle</keyword>
<evidence type="ECO:0000256" key="15">
    <source>
        <dbReference type="ARBA" id="ARBA00023328"/>
    </source>
</evidence>
<keyword evidence="8" id="KW-0132">Cell division</keyword>
<evidence type="ECO:0000256" key="17">
    <source>
        <dbReference type="SAM" id="MobiDB-lite"/>
    </source>
</evidence>
<evidence type="ECO:0000313" key="18">
    <source>
        <dbReference type="EMBL" id="CUS14371.1"/>
    </source>
</evidence>
<dbReference type="GO" id="GO:0042729">
    <property type="term" value="C:DASH complex"/>
    <property type="evidence" value="ECO:0007669"/>
    <property type="project" value="InterPro"/>
</dbReference>
<evidence type="ECO:0000256" key="11">
    <source>
        <dbReference type="ARBA" id="ARBA00022838"/>
    </source>
</evidence>
<dbReference type="GO" id="GO:0072686">
    <property type="term" value="C:mitotic spindle"/>
    <property type="evidence" value="ECO:0007669"/>
    <property type="project" value="InterPro"/>
</dbReference>
<keyword evidence="9" id="KW-0493">Microtubule</keyword>
<proteinExistence type="inferred from homology"/>
<comment type="subcellular location">
    <subcellularLocation>
        <location evidence="3">Chromosome</location>
        <location evidence="3">Centromere</location>
        <location evidence="3">Kinetochore</location>
    </subcellularLocation>
    <subcellularLocation>
        <location evidence="2">Cytoplasm</location>
        <location evidence="2">Cytoskeleton</location>
        <location evidence="2">Spindle</location>
    </subcellularLocation>
    <subcellularLocation>
        <location evidence="1">Nucleus</location>
    </subcellularLocation>
</comment>
<evidence type="ECO:0000256" key="12">
    <source>
        <dbReference type="ARBA" id="ARBA00023212"/>
    </source>
</evidence>
<sequence>MSGEKSFFEQQRDQLISEIALSLEHVLMNMNLLNRSLEGVVAVGREFESVEALWSQFEGVMGRNPDEAKTEDVGEAEDTCMGG</sequence>
<evidence type="ECO:0000256" key="16">
    <source>
        <dbReference type="ARBA" id="ARBA00030566"/>
    </source>
</evidence>
<name>A0A292Q5L0_9PEZI</name>
<dbReference type="PANTHER" id="PTHR28025">
    <property type="entry name" value="DASH COMPLEX SUBUNIT DAD1"/>
    <property type="match status" value="1"/>
</dbReference>
<evidence type="ECO:0000256" key="13">
    <source>
        <dbReference type="ARBA" id="ARBA00023242"/>
    </source>
</evidence>
<evidence type="ECO:0000256" key="2">
    <source>
        <dbReference type="ARBA" id="ARBA00004186"/>
    </source>
</evidence>
<evidence type="ECO:0000256" key="9">
    <source>
        <dbReference type="ARBA" id="ARBA00022701"/>
    </source>
</evidence>
<evidence type="ECO:0000256" key="1">
    <source>
        <dbReference type="ARBA" id="ARBA00004123"/>
    </source>
</evidence>
<dbReference type="Pfam" id="PF08649">
    <property type="entry name" value="DASH_Dad1"/>
    <property type="match status" value="1"/>
</dbReference>
<reference evidence="18" key="1">
    <citation type="submission" date="2015-10" db="EMBL/GenBank/DDBJ databases">
        <authorList>
            <person name="Regsiter A."/>
            <person name="william w."/>
        </authorList>
    </citation>
    <scope>NUCLEOTIDE SEQUENCE</scope>
    <source>
        <strain evidence="18">Montdore</strain>
    </source>
</reference>
<dbReference type="GO" id="GO:0051010">
    <property type="term" value="F:microtubule plus-end binding"/>
    <property type="evidence" value="ECO:0007669"/>
    <property type="project" value="TreeGrafter"/>
</dbReference>